<organism evidence="1 2">
    <name type="scientific">Digitaria exilis</name>
    <dbReference type="NCBI Taxonomy" id="1010633"/>
    <lineage>
        <taxon>Eukaryota</taxon>
        <taxon>Viridiplantae</taxon>
        <taxon>Streptophyta</taxon>
        <taxon>Embryophyta</taxon>
        <taxon>Tracheophyta</taxon>
        <taxon>Spermatophyta</taxon>
        <taxon>Magnoliopsida</taxon>
        <taxon>Liliopsida</taxon>
        <taxon>Poales</taxon>
        <taxon>Poaceae</taxon>
        <taxon>PACMAD clade</taxon>
        <taxon>Panicoideae</taxon>
        <taxon>Panicodae</taxon>
        <taxon>Paniceae</taxon>
        <taxon>Anthephorinae</taxon>
        <taxon>Digitaria</taxon>
    </lineage>
</organism>
<sequence length="49" mass="5351">MGYILQRRSAWYEPRGEAMASPRGSYFSAAALGTRTSARGIFSTPLLTP</sequence>
<accession>A0A835KN43</accession>
<dbReference type="Proteomes" id="UP000636709">
    <property type="component" value="Unassembled WGS sequence"/>
</dbReference>
<reference evidence="1" key="1">
    <citation type="submission" date="2020-07" db="EMBL/GenBank/DDBJ databases">
        <title>Genome sequence and genetic diversity analysis of an under-domesticated orphan crop, white fonio (Digitaria exilis).</title>
        <authorList>
            <person name="Bennetzen J.L."/>
            <person name="Chen S."/>
            <person name="Ma X."/>
            <person name="Wang X."/>
            <person name="Yssel A.E.J."/>
            <person name="Chaluvadi S.R."/>
            <person name="Johnson M."/>
            <person name="Gangashetty P."/>
            <person name="Hamidou F."/>
            <person name="Sanogo M.D."/>
            <person name="Zwaenepoel A."/>
            <person name="Wallace J."/>
            <person name="Van De Peer Y."/>
            <person name="Van Deynze A."/>
        </authorList>
    </citation>
    <scope>NUCLEOTIDE SEQUENCE</scope>
    <source>
        <tissue evidence="1">Leaves</tissue>
    </source>
</reference>
<protein>
    <submittedName>
        <fullName evidence="1">Uncharacterized protein</fullName>
    </submittedName>
</protein>
<name>A0A835KN43_9POAL</name>
<dbReference type="OrthoDB" id="1922339at2759"/>
<proteinExistence type="predicted"/>
<evidence type="ECO:0000313" key="2">
    <source>
        <dbReference type="Proteomes" id="UP000636709"/>
    </source>
</evidence>
<dbReference type="EMBL" id="JACEFO010001415">
    <property type="protein sequence ID" value="KAF8737028.1"/>
    <property type="molecule type" value="Genomic_DNA"/>
</dbReference>
<gene>
    <name evidence="1" type="ORF">HU200_014233</name>
</gene>
<keyword evidence="2" id="KW-1185">Reference proteome</keyword>
<evidence type="ECO:0000313" key="1">
    <source>
        <dbReference type="EMBL" id="KAF8737028.1"/>
    </source>
</evidence>
<comment type="caution">
    <text evidence="1">The sequence shown here is derived from an EMBL/GenBank/DDBJ whole genome shotgun (WGS) entry which is preliminary data.</text>
</comment>
<dbReference type="AlphaFoldDB" id="A0A835KN43"/>